<sequence>MPKKMQAYNKSELENYFLAEEAKKLYQKKFLSKEQLQKISSQLMQLKSNSNIFFRIGFFLLGNFLFSSVISAFAVILLQIVSDEYQIIFFLYAILAYIGLEVLVRMKFFRHGLDDAFLLSAQLSFLIGIGILTEAVLPVLVTMLVLGVFFAIRFINTISAIMAFIGLVGIFFNLIVEHDFMPKFYLSFVGLILAISVYFFVSHLNKNQNFYTYFKTLDTIRVASLLLGYLSMNYLVVRELSESLMNLTITNTSDVPLAFVFYGLTFLIPLLCFYLGIQWKDKLVLYTGLATLAFGFYSIGHYYYFFPIEYVMVISGILLFGLAFLIIQQLKNKTEGVTFQPDRDSDDSLLFNAQAVLSLANANTPALTQSNPMEFGGGGFSGGGAGEKF</sequence>
<keyword evidence="1" id="KW-0472">Membrane</keyword>
<name>A0ABT3EEG0_9FLAO</name>
<dbReference type="RefSeq" id="WP_264367881.1">
    <property type="nucleotide sequence ID" value="NZ_JAPCIO010000001.1"/>
</dbReference>
<protein>
    <recommendedName>
        <fullName evidence="4">DUF4401 domain-containing protein</fullName>
    </recommendedName>
</protein>
<keyword evidence="1" id="KW-1133">Transmembrane helix</keyword>
<reference evidence="2" key="1">
    <citation type="submission" date="2022-10" db="EMBL/GenBank/DDBJ databases">
        <title>Flavobacterium sp. nov., a bacterium isolated from lake sediment.</title>
        <authorList>
            <person name="Qu J.-H."/>
        </authorList>
    </citation>
    <scope>NUCLEOTIDE SEQUENCE</scope>
    <source>
        <strain evidence="2">TH16-21</strain>
    </source>
</reference>
<feature type="transmembrane region" description="Helical" evidence="1">
    <location>
        <begin position="255"/>
        <end position="276"/>
    </location>
</feature>
<organism evidence="2 3">
    <name type="scientific">Flavobacterium lacisediminis</name>
    <dbReference type="NCBI Taxonomy" id="2989705"/>
    <lineage>
        <taxon>Bacteria</taxon>
        <taxon>Pseudomonadati</taxon>
        <taxon>Bacteroidota</taxon>
        <taxon>Flavobacteriia</taxon>
        <taxon>Flavobacteriales</taxon>
        <taxon>Flavobacteriaceae</taxon>
        <taxon>Flavobacterium</taxon>
    </lineage>
</organism>
<proteinExistence type="predicted"/>
<feature type="transmembrane region" description="Helical" evidence="1">
    <location>
        <begin position="310"/>
        <end position="327"/>
    </location>
</feature>
<feature type="transmembrane region" description="Helical" evidence="1">
    <location>
        <begin position="183"/>
        <end position="201"/>
    </location>
</feature>
<dbReference type="EMBL" id="JAPCIO010000001">
    <property type="protein sequence ID" value="MCW1146963.1"/>
    <property type="molecule type" value="Genomic_DNA"/>
</dbReference>
<dbReference type="Proteomes" id="UP001165677">
    <property type="component" value="Unassembled WGS sequence"/>
</dbReference>
<feature type="transmembrane region" description="Helical" evidence="1">
    <location>
        <begin position="158"/>
        <end position="176"/>
    </location>
</feature>
<feature type="transmembrane region" description="Helical" evidence="1">
    <location>
        <begin position="87"/>
        <end position="104"/>
    </location>
</feature>
<evidence type="ECO:0000313" key="3">
    <source>
        <dbReference type="Proteomes" id="UP001165677"/>
    </source>
</evidence>
<comment type="caution">
    <text evidence="2">The sequence shown here is derived from an EMBL/GenBank/DDBJ whole genome shotgun (WGS) entry which is preliminary data.</text>
</comment>
<feature type="transmembrane region" description="Helical" evidence="1">
    <location>
        <begin position="125"/>
        <end position="152"/>
    </location>
</feature>
<keyword evidence="1" id="KW-0812">Transmembrane</keyword>
<evidence type="ECO:0000256" key="1">
    <source>
        <dbReference type="SAM" id="Phobius"/>
    </source>
</evidence>
<gene>
    <name evidence="2" type="ORF">OJ995_01845</name>
</gene>
<feature type="transmembrane region" description="Helical" evidence="1">
    <location>
        <begin position="283"/>
        <end position="304"/>
    </location>
</feature>
<keyword evidence="3" id="KW-1185">Reference proteome</keyword>
<evidence type="ECO:0000313" key="2">
    <source>
        <dbReference type="EMBL" id="MCW1146963.1"/>
    </source>
</evidence>
<evidence type="ECO:0008006" key="4">
    <source>
        <dbReference type="Google" id="ProtNLM"/>
    </source>
</evidence>
<accession>A0ABT3EEG0</accession>
<feature type="transmembrane region" description="Helical" evidence="1">
    <location>
        <begin position="52"/>
        <end position="81"/>
    </location>
</feature>